<evidence type="ECO:0000256" key="1">
    <source>
        <dbReference type="SAM" id="SignalP"/>
    </source>
</evidence>
<evidence type="ECO:0000313" key="3">
    <source>
        <dbReference type="Proteomes" id="UP000035900"/>
    </source>
</evidence>
<organism evidence="2 3">
    <name type="scientific">Chryseobacterium koreense CCUG 49689</name>
    <dbReference type="NCBI Taxonomy" id="1304281"/>
    <lineage>
        <taxon>Bacteria</taxon>
        <taxon>Pseudomonadati</taxon>
        <taxon>Bacteroidota</taxon>
        <taxon>Flavobacteriia</taxon>
        <taxon>Flavobacteriales</taxon>
        <taxon>Weeksellaceae</taxon>
        <taxon>Chryseobacterium group</taxon>
        <taxon>Chryseobacterium</taxon>
    </lineage>
</organism>
<proteinExistence type="predicted"/>
<name>A0A0J7IXK7_9FLAO</name>
<dbReference type="OrthoDB" id="978006at2"/>
<keyword evidence="3" id="KW-1185">Reference proteome</keyword>
<dbReference type="Proteomes" id="UP000035900">
    <property type="component" value="Unassembled WGS sequence"/>
</dbReference>
<feature type="signal peptide" evidence="1">
    <location>
        <begin position="1"/>
        <end position="19"/>
    </location>
</feature>
<dbReference type="RefSeq" id="WP_048499973.1">
    <property type="nucleotide sequence ID" value="NZ_LFNG01000013.1"/>
</dbReference>
<gene>
    <name evidence="2" type="ORF">ACM44_10345</name>
</gene>
<dbReference type="AlphaFoldDB" id="A0A0J7IXK7"/>
<comment type="caution">
    <text evidence="2">The sequence shown here is derived from an EMBL/GenBank/DDBJ whole genome shotgun (WGS) entry which is preliminary data.</text>
</comment>
<feature type="chain" id="PRO_5005288979" evidence="1">
    <location>
        <begin position="20"/>
        <end position="225"/>
    </location>
</feature>
<keyword evidence="1" id="KW-0732">Signal</keyword>
<evidence type="ECO:0000313" key="2">
    <source>
        <dbReference type="EMBL" id="KMQ70712.1"/>
    </source>
</evidence>
<protein>
    <submittedName>
        <fullName evidence="2">Uncharacterized protein</fullName>
    </submittedName>
</protein>
<dbReference type="EMBL" id="LFNG01000013">
    <property type="protein sequence ID" value="KMQ70712.1"/>
    <property type="molecule type" value="Genomic_DNA"/>
</dbReference>
<dbReference type="STRING" id="1304281.ACM44_10345"/>
<accession>A0A0J7IXK7</accession>
<dbReference type="PATRIC" id="fig|1304281.5.peg.2229"/>
<reference evidence="2 3" key="1">
    <citation type="journal article" date="2004" name="Int. J. Syst. Evol. Microbiol.">
        <title>Kaistella koreensis gen. nov., sp. nov., a novel member of the Chryseobacterium-Bergeyella-Riemerella branch.</title>
        <authorList>
            <person name="Kim M.K."/>
            <person name="Im W.T."/>
            <person name="Shin Y.K."/>
            <person name="Lim J.H."/>
            <person name="Kim S.H."/>
            <person name="Lee B.C."/>
            <person name="Park M.Y."/>
            <person name="Lee K.Y."/>
            <person name="Lee S.T."/>
        </authorList>
    </citation>
    <scope>NUCLEOTIDE SEQUENCE [LARGE SCALE GENOMIC DNA]</scope>
    <source>
        <strain evidence="2 3">CCUG 49689</strain>
    </source>
</reference>
<sequence length="225" mass="25368">MKTLICPVLLLIGSHFFQAQQITVGDLARQARFSKVIDEVNNGKTKIKYSEINGIPYYTAGFVSARVGDTSSYVPIRYNTFLDTIEIMDKGEVYELPREGSFPSFTFEQSKAKLVFVNTFDEFAGYFFEIAGGKNSILKKVQTKFYPAVPAPNSLISEIPARFENQKPIYFLKNEDGFIRLPKNAKELPALLPAKKAELESFLKSNKIRINDEADLVKLAAFLNN</sequence>